<reference evidence="3" key="1">
    <citation type="submission" date="2022-11" db="UniProtKB">
        <authorList>
            <consortium name="WormBaseParasite"/>
        </authorList>
    </citation>
    <scope>IDENTIFICATION</scope>
</reference>
<keyword evidence="2" id="KW-1185">Reference proteome</keyword>
<feature type="region of interest" description="Disordered" evidence="1">
    <location>
        <begin position="244"/>
        <end position="280"/>
    </location>
</feature>
<evidence type="ECO:0000313" key="3">
    <source>
        <dbReference type="WBParaSite" id="Gr19_v10_g751.t1"/>
    </source>
</evidence>
<feature type="region of interest" description="Disordered" evidence="1">
    <location>
        <begin position="1"/>
        <end position="35"/>
    </location>
</feature>
<dbReference type="WBParaSite" id="Gr19_v10_g751.t1">
    <property type="protein sequence ID" value="Gr19_v10_g751.t1"/>
    <property type="gene ID" value="Gr19_v10_g751"/>
</dbReference>
<dbReference type="AlphaFoldDB" id="A0A914I4R2"/>
<name>A0A914I4R2_GLORO</name>
<evidence type="ECO:0000313" key="2">
    <source>
        <dbReference type="Proteomes" id="UP000887572"/>
    </source>
</evidence>
<feature type="compositionally biased region" description="Polar residues" evidence="1">
    <location>
        <begin position="1"/>
        <end position="14"/>
    </location>
</feature>
<evidence type="ECO:0000256" key="1">
    <source>
        <dbReference type="SAM" id="MobiDB-lite"/>
    </source>
</evidence>
<organism evidence="2 3">
    <name type="scientific">Globodera rostochiensis</name>
    <name type="common">Golden nematode worm</name>
    <name type="synonym">Heterodera rostochiensis</name>
    <dbReference type="NCBI Taxonomy" id="31243"/>
    <lineage>
        <taxon>Eukaryota</taxon>
        <taxon>Metazoa</taxon>
        <taxon>Ecdysozoa</taxon>
        <taxon>Nematoda</taxon>
        <taxon>Chromadorea</taxon>
        <taxon>Rhabditida</taxon>
        <taxon>Tylenchina</taxon>
        <taxon>Tylenchomorpha</taxon>
        <taxon>Tylenchoidea</taxon>
        <taxon>Heteroderidae</taxon>
        <taxon>Heteroderinae</taxon>
        <taxon>Globodera</taxon>
    </lineage>
</organism>
<dbReference type="Proteomes" id="UP000887572">
    <property type="component" value="Unplaced"/>
</dbReference>
<sequence>MDLSGSTSMDSSRNVPDKPGTSAGGGSDALSSTRQPSLISSLWSIQVQHEGSTSDFPMESPKGSLPEIAQASSCCHFQSPQGPAVAAGASCASHQLISAGGAASDHLHHHQQPIGAFADDHPLLLMQQQQQQQQTVSSAACAAGGGSGFHMPYGNNPLRPVKSLSDLSSLTAGQMCHAMASMCPYPCDGHNNNNQQQQQCAMNSSNRRLTETGIFFGGGVTKQQRDSQICDWLQSAMLAMRVGEGGTGGVASGSESPPEGAAAFGQPRPAAQGGGGEADQ</sequence>
<proteinExistence type="predicted"/>
<accession>A0A914I4R2</accession>
<feature type="compositionally biased region" description="Low complexity" evidence="1">
    <location>
        <begin position="252"/>
        <end position="271"/>
    </location>
</feature>
<protein>
    <submittedName>
        <fullName evidence="3">Uncharacterized protein</fullName>
    </submittedName>
</protein>